<dbReference type="EMBL" id="QXFZ01000815">
    <property type="protein sequence ID" value="KAE9103953.1"/>
    <property type="molecule type" value="Genomic_DNA"/>
</dbReference>
<evidence type="ECO:0000313" key="16">
    <source>
        <dbReference type="Proteomes" id="UP000486351"/>
    </source>
</evidence>
<evidence type="ECO:0000313" key="14">
    <source>
        <dbReference type="Proteomes" id="UP000460718"/>
    </source>
</evidence>
<dbReference type="EMBL" id="QXGB01000599">
    <property type="protein sequence ID" value="KAE9209502.1"/>
    <property type="molecule type" value="Genomic_DNA"/>
</dbReference>
<evidence type="ECO:0000313" key="8">
    <source>
        <dbReference type="EMBL" id="KAE9333619.1"/>
    </source>
</evidence>
<comment type="caution">
    <text evidence="3">The sequence shown here is derived from an EMBL/GenBank/DDBJ whole genome shotgun (WGS) entry which is preliminary data.</text>
</comment>
<evidence type="ECO:0000313" key="2">
    <source>
        <dbReference type="EMBL" id="KAE9103953.1"/>
    </source>
</evidence>
<dbReference type="EMBL" id="QXGA01000322">
    <property type="protein sequence ID" value="KAE9147876.1"/>
    <property type="molecule type" value="Genomic_DNA"/>
</dbReference>
<evidence type="ECO:0000313" key="6">
    <source>
        <dbReference type="EMBL" id="KAE9240858.1"/>
    </source>
</evidence>
<evidence type="ECO:0000313" key="15">
    <source>
        <dbReference type="Proteomes" id="UP000476176"/>
    </source>
</evidence>
<dbReference type="EMBL" id="QXFW01000857">
    <property type="protein sequence ID" value="KAE9001534.1"/>
    <property type="molecule type" value="Genomic_DNA"/>
</dbReference>
<dbReference type="EMBL" id="QXGD01000397">
    <property type="protein sequence ID" value="KAE9240858.1"/>
    <property type="molecule type" value="Genomic_DNA"/>
</dbReference>
<evidence type="ECO:0000313" key="4">
    <source>
        <dbReference type="EMBL" id="KAE9209502.1"/>
    </source>
</evidence>
<reference evidence="9 10" key="1">
    <citation type="submission" date="2018-08" db="EMBL/GenBank/DDBJ databases">
        <title>Genomic investigation of the strawberry pathogen Phytophthora fragariae indicates pathogenicity is determined by transcriptional variation in three key races.</title>
        <authorList>
            <person name="Adams T.M."/>
            <person name="Armitage A.D."/>
            <person name="Sobczyk M.K."/>
            <person name="Bates H.J."/>
            <person name="Dunwell J.M."/>
            <person name="Nellist C.F."/>
            <person name="Harrison R.J."/>
        </authorList>
    </citation>
    <scope>NUCLEOTIDE SEQUENCE [LARGE SCALE GENOMIC DNA]</scope>
    <source>
        <strain evidence="7 10">A4</strain>
        <strain evidence="6 11">BC-1</strain>
        <strain evidence="5 15">BC-23</strain>
        <strain evidence="4 9">NOV-27</strain>
        <strain evidence="3 12">NOV-5</strain>
        <strain evidence="2 13">NOV-71</strain>
        <strain evidence="8 16">NOV-77</strain>
        <strain evidence="1 14">SCRP245</strain>
    </source>
</reference>
<dbReference type="Proteomes" id="UP000460718">
    <property type="component" value="Unassembled WGS sequence"/>
</dbReference>
<evidence type="ECO:0000313" key="11">
    <source>
        <dbReference type="Proteomes" id="UP000440367"/>
    </source>
</evidence>
<dbReference type="Proteomes" id="UP000440367">
    <property type="component" value="Unassembled WGS sequence"/>
</dbReference>
<evidence type="ECO:0000313" key="12">
    <source>
        <dbReference type="Proteomes" id="UP000440732"/>
    </source>
</evidence>
<gene>
    <name evidence="7" type="ORF">PF001_g14154</name>
    <name evidence="6" type="ORF">PF002_g9565</name>
    <name evidence="5" type="ORF">PF004_g13915</name>
    <name evidence="4" type="ORF">PF005_g11800</name>
    <name evidence="3" type="ORF">PF006_g7478</name>
    <name evidence="2" type="ORF">PF007_g14226</name>
    <name evidence="8" type="ORF">PF008_g14360</name>
    <name evidence="1" type="ORF">PF011_g13699</name>
</gene>
<dbReference type="Proteomes" id="UP000486351">
    <property type="component" value="Unassembled WGS sequence"/>
</dbReference>
<dbReference type="EMBL" id="QXGC01000869">
    <property type="protein sequence ID" value="KAE9218235.1"/>
    <property type="molecule type" value="Genomic_DNA"/>
</dbReference>
<sequence length="38" mass="4368">MRSLLPTLTSVRIVTNCCLPHGELPHVMLRLNDFLDDF</sequence>
<dbReference type="Proteomes" id="UP000433483">
    <property type="component" value="Unassembled WGS sequence"/>
</dbReference>
<dbReference type="Proteomes" id="UP000437068">
    <property type="component" value="Unassembled WGS sequence"/>
</dbReference>
<evidence type="ECO:0000313" key="3">
    <source>
        <dbReference type="EMBL" id="KAE9147876.1"/>
    </source>
</evidence>
<evidence type="ECO:0000313" key="9">
    <source>
        <dbReference type="Proteomes" id="UP000433483"/>
    </source>
</evidence>
<proteinExistence type="predicted"/>
<dbReference type="AlphaFoldDB" id="A0A6A3U917"/>
<keyword evidence="9" id="KW-1185">Reference proteome</keyword>
<dbReference type="EMBL" id="QXFY01000884">
    <property type="protein sequence ID" value="KAE9333619.1"/>
    <property type="molecule type" value="Genomic_DNA"/>
</dbReference>
<dbReference type="Proteomes" id="UP000440732">
    <property type="component" value="Unassembled WGS sequence"/>
</dbReference>
<name>A0A6A3U917_9STRA</name>
<accession>A0A6A3U917</accession>
<evidence type="ECO:0000313" key="1">
    <source>
        <dbReference type="EMBL" id="KAE9001534.1"/>
    </source>
</evidence>
<evidence type="ECO:0000313" key="13">
    <source>
        <dbReference type="Proteomes" id="UP000441208"/>
    </source>
</evidence>
<dbReference type="Proteomes" id="UP000476176">
    <property type="component" value="Unassembled WGS sequence"/>
</dbReference>
<evidence type="ECO:0000313" key="5">
    <source>
        <dbReference type="EMBL" id="KAE9218235.1"/>
    </source>
</evidence>
<protein>
    <submittedName>
        <fullName evidence="3">Uncharacterized protein</fullName>
    </submittedName>
</protein>
<organism evidence="3 12">
    <name type="scientific">Phytophthora fragariae</name>
    <dbReference type="NCBI Taxonomy" id="53985"/>
    <lineage>
        <taxon>Eukaryota</taxon>
        <taxon>Sar</taxon>
        <taxon>Stramenopiles</taxon>
        <taxon>Oomycota</taxon>
        <taxon>Peronosporomycetes</taxon>
        <taxon>Peronosporales</taxon>
        <taxon>Peronosporaceae</taxon>
        <taxon>Phytophthora</taxon>
    </lineage>
</organism>
<dbReference type="EMBL" id="QXGE01000868">
    <property type="protein sequence ID" value="KAE9302078.1"/>
    <property type="molecule type" value="Genomic_DNA"/>
</dbReference>
<evidence type="ECO:0000313" key="7">
    <source>
        <dbReference type="EMBL" id="KAE9302078.1"/>
    </source>
</evidence>
<evidence type="ECO:0000313" key="10">
    <source>
        <dbReference type="Proteomes" id="UP000437068"/>
    </source>
</evidence>
<dbReference type="Proteomes" id="UP000441208">
    <property type="component" value="Unassembled WGS sequence"/>
</dbReference>